<name>A0A7I8LA09_SPIIN</name>
<gene>
    <name evidence="1" type="ORF">SI8410_13017290</name>
</gene>
<sequence length="109" mass="11659">MCHGASSSSLCNKRRLFIASSTLSGGDDSSLNRSLEINKIGCRIVSGSYHPVERKNSNFAALRKMSPNGEELDGGGAREANICFNGQDLICGDEATKSRVEALTHSIIK</sequence>
<dbReference type="Proteomes" id="UP000663760">
    <property type="component" value="Chromosome 13"/>
</dbReference>
<dbReference type="EMBL" id="LR746276">
    <property type="protein sequence ID" value="CAA7406612.1"/>
    <property type="molecule type" value="Genomic_DNA"/>
</dbReference>
<protein>
    <submittedName>
        <fullName evidence="1">Uncharacterized protein</fullName>
    </submittedName>
</protein>
<evidence type="ECO:0000313" key="1">
    <source>
        <dbReference type="EMBL" id="CAA7406612.1"/>
    </source>
</evidence>
<accession>A0A7I8LA09</accession>
<evidence type="ECO:0000313" key="2">
    <source>
        <dbReference type="Proteomes" id="UP000663760"/>
    </source>
</evidence>
<dbReference type="AlphaFoldDB" id="A0A7I8LA09"/>
<organism evidence="1 2">
    <name type="scientific">Spirodela intermedia</name>
    <name type="common">Intermediate duckweed</name>
    <dbReference type="NCBI Taxonomy" id="51605"/>
    <lineage>
        <taxon>Eukaryota</taxon>
        <taxon>Viridiplantae</taxon>
        <taxon>Streptophyta</taxon>
        <taxon>Embryophyta</taxon>
        <taxon>Tracheophyta</taxon>
        <taxon>Spermatophyta</taxon>
        <taxon>Magnoliopsida</taxon>
        <taxon>Liliopsida</taxon>
        <taxon>Araceae</taxon>
        <taxon>Lemnoideae</taxon>
        <taxon>Spirodela</taxon>
    </lineage>
</organism>
<reference evidence="1" key="1">
    <citation type="submission" date="2020-02" db="EMBL/GenBank/DDBJ databases">
        <authorList>
            <person name="Scholz U."/>
            <person name="Mascher M."/>
            <person name="Fiebig A."/>
        </authorList>
    </citation>
    <scope>NUCLEOTIDE SEQUENCE</scope>
</reference>
<proteinExistence type="predicted"/>
<keyword evidence="2" id="KW-1185">Reference proteome</keyword>